<evidence type="ECO:0000313" key="1">
    <source>
        <dbReference type="EMBL" id="PIA28969.1"/>
    </source>
</evidence>
<keyword evidence="2" id="KW-1185">Reference proteome</keyword>
<reference evidence="1 2" key="1">
    <citation type="submission" date="2017-09" db="EMBL/GenBank/DDBJ databases">
        <title>WGS assembly of Aquilegia coerulea Goldsmith.</title>
        <authorList>
            <person name="Hodges S."/>
            <person name="Kramer E."/>
            <person name="Nordborg M."/>
            <person name="Tomkins J."/>
            <person name="Borevitz J."/>
            <person name="Derieg N."/>
            <person name="Yan J."/>
            <person name="Mihaltcheva S."/>
            <person name="Hayes R.D."/>
            <person name="Rokhsar D."/>
        </authorList>
    </citation>
    <scope>NUCLEOTIDE SEQUENCE [LARGE SCALE GENOMIC DNA]</scope>
    <source>
        <strain evidence="2">cv. Goldsmith</strain>
    </source>
</reference>
<gene>
    <name evidence="1" type="ORF">AQUCO_06400028v1</name>
</gene>
<sequence length="82" mass="9488">MYIVNSPNTGFLNEMVLLWCCTSISKYVERGHNSDMGRAQASQPVWGEKDRPTTPMEWAHSSENFLYSDYILYPLVSIRKIL</sequence>
<name>A0A2G5CCI2_AQUCA</name>
<organism evidence="1 2">
    <name type="scientific">Aquilegia coerulea</name>
    <name type="common">Rocky mountain columbine</name>
    <dbReference type="NCBI Taxonomy" id="218851"/>
    <lineage>
        <taxon>Eukaryota</taxon>
        <taxon>Viridiplantae</taxon>
        <taxon>Streptophyta</taxon>
        <taxon>Embryophyta</taxon>
        <taxon>Tracheophyta</taxon>
        <taxon>Spermatophyta</taxon>
        <taxon>Magnoliopsida</taxon>
        <taxon>Ranunculales</taxon>
        <taxon>Ranunculaceae</taxon>
        <taxon>Thalictroideae</taxon>
        <taxon>Aquilegia</taxon>
    </lineage>
</organism>
<dbReference type="EMBL" id="KZ305081">
    <property type="protein sequence ID" value="PIA28969.1"/>
    <property type="molecule type" value="Genomic_DNA"/>
</dbReference>
<proteinExistence type="predicted"/>
<evidence type="ECO:0000313" key="2">
    <source>
        <dbReference type="Proteomes" id="UP000230069"/>
    </source>
</evidence>
<dbReference type="InParanoid" id="A0A2G5CCI2"/>
<dbReference type="AlphaFoldDB" id="A0A2G5CCI2"/>
<accession>A0A2G5CCI2</accession>
<protein>
    <submittedName>
        <fullName evidence="1">Uncharacterized protein</fullName>
    </submittedName>
</protein>
<dbReference type="Proteomes" id="UP000230069">
    <property type="component" value="Unassembled WGS sequence"/>
</dbReference>